<dbReference type="STRING" id="1212491.LFA_0578"/>
<feature type="transmembrane region" description="Helical" evidence="1">
    <location>
        <begin position="12"/>
        <end position="33"/>
    </location>
</feature>
<dbReference type="RefSeq" id="WP_045094789.1">
    <property type="nucleotide sequence ID" value="NZ_LN614827.1"/>
</dbReference>
<dbReference type="EMBL" id="LN614827">
    <property type="protein sequence ID" value="CEG56032.1"/>
    <property type="molecule type" value="Genomic_DNA"/>
</dbReference>
<dbReference type="InterPro" id="IPR013783">
    <property type="entry name" value="Ig-like_fold"/>
</dbReference>
<accession>A0A098G0J4</accession>
<dbReference type="HOGENOM" id="CLU_499479_0_0_6"/>
<evidence type="ECO:0000256" key="1">
    <source>
        <dbReference type="SAM" id="Phobius"/>
    </source>
</evidence>
<gene>
    <name evidence="2" type="ORF">LFA_0578</name>
</gene>
<dbReference type="OrthoDB" id="5646215at2"/>
<proteinExistence type="predicted"/>
<keyword evidence="1" id="KW-0472">Membrane</keyword>
<keyword evidence="3" id="KW-1185">Reference proteome</keyword>
<organism evidence="2 3">
    <name type="scientific">Legionella fallonii LLAP-10</name>
    <dbReference type="NCBI Taxonomy" id="1212491"/>
    <lineage>
        <taxon>Bacteria</taxon>
        <taxon>Pseudomonadati</taxon>
        <taxon>Pseudomonadota</taxon>
        <taxon>Gammaproteobacteria</taxon>
        <taxon>Legionellales</taxon>
        <taxon>Legionellaceae</taxon>
        <taxon>Legionella</taxon>
    </lineage>
</organism>
<dbReference type="InterPro" id="IPR015919">
    <property type="entry name" value="Cadherin-like_sf"/>
</dbReference>
<dbReference type="GO" id="GO:0005509">
    <property type="term" value="F:calcium ion binding"/>
    <property type="evidence" value="ECO:0007669"/>
    <property type="project" value="InterPro"/>
</dbReference>
<evidence type="ECO:0000313" key="3">
    <source>
        <dbReference type="Proteomes" id="UP000032430"/>
    </source>
</evidence>
<dbReference type="Proteomes" id="UP000032430">
    <property type="component" value="Chromosome I"/>
</dbReference>
<reference evidence="3" key="1">
    <citation type="submission" date="2014-09" db="EMBL/GenBank/DDBJ databases">
        <authorList>
            <person name="Gomez-Valero L."/>
        </authorList>
    </citation>
    <scope>NUCLEOTIDE SEQUENCE [LARGE SCALE GENOMIC DNA]</scope>
    <source>
        <strain evidence="3">ATCC700992</strain>
    </source>
</reference>
<keyword evidence="1" id="KW-1133">Transmembrane helix</keyword>
<sequence length="545" mass="59588">MKLVHLIRQLSIGLNAFCFAAAAQAGISVWSFVPDTRFPPKASVTSTGTTTVKYTIINNSSKPHNLVISPQTGVSQNNGPCSLGSKGSTCTLTLTIIGSALPASGLSGGPVLCQTHPDGRTPNLTMCYQPSQTDSLAITIVPHNLSMLPIPIQEATANQPFVYNLKSSVKFYDENQRAGLPAQGVVNPIEQDGLRFDQASFSIAGTPTRTGIYFFTVGAQNANGSAAPVDMQIEVHVNAKDKPVFKQHYSMASALPEQRYSINLMELIEPQIGFMVTNQITFRIDPRFSHPKWLSISEEDNTRLVGKVDKYAAGKEVEVTLIASSNTGGDSDPLTIKIPIAYDPTMKPVIDAFELKKVAGTQFYKDLSEYINDPAHDSSLRVVFDKVEPEVPWLSVSSLNPTVLEGAIPPDATGQLFQLTLRATTSVGGSSDPITIPLQININKERTPRFKAANPILPMIYPGQPFFYDFVANRDIYPEYDDAPYEINFAEEYELPTWLRIEENKLIADLVPLEDIGDEVNLKVVIKNIPGGMSEIYSLDLTVMN</sequence>
<name>A0A098G0J4_9GAMM</name>
<dbReference type="SUPFAM" id="SSF49313">
    <property type="entry name" value="Cadherin-like"/>
    <property type="match status" value="1"/>
</dbReference>
<dbReference type="Gene3D" id="2.60.40.10">
    <property type="entry name" value="Immunoglobulins"/>
    <property type="match status" value="1"/>
</dbReference>
<dbReference type="KEGG" id="lfa:LFA_0578"/>
<protein>
    <submittedName>
        <fullName evidence="2">Uncharacterized protein</fullName>
    </submittedName>
</protein>
<dbReference type="GO" id="GO:0016020">
    <property type="term" value="C:membrane"/>
    <property type="evidence" value="ECO:0007669"/>
    <property type="project" value="InterPro"/>
</dbReference>
<keyword evidence="1" id="KW-0812">Transmembrane</keyword>
<dbReference type="AlphaFoldDB" id="A0A098G0J4"/>
<evidence type="ECO:0000313" key="2">
    <source>
        <dbReference type="EMBL" id="CEG56032.1"/>
    </source>
</evidence>